<proteinExistence type="predicted"/>
<feature type="compositionally biased region" description="Basic and acidic residues" evidence="1">
    <location>
        <begin position="140"/>
        <end position="165"/>
    </location>
</feature>
<feature type="region of interest" description="Disordered" evidence="1">
    <location>
        <begin position="272"/>
        <end position="294"/>
    </location>
</feature>
<keyword evidence="3" id="KW-1185">Reference proteome</keyword>
<name>A0A2I2G4G1_9EURO</name>
<reference evidence="2 3" key="1">
    <citation type="submission" date="2016-12" db="EMBL/GenBank/DDBJ databases">
        <title>The genomes of Aspergillus section Nigri reveals drivers in fungal speciation.</title>
        <authorList>
            <consortium name="DOE Joint Genome Institute"/>
            <person name="Vesth T.C."/>
            <person name="Nybo J."/>
            <person name="Theobald S."/>
            <person name="Brandl J."/>
            <person name="Frisvad J.C."/>
            <person name="Nielsen K.F."/>
            <person name="Lyhne E.K."/>
            <person name="Kogle M.E."/>
            <person name="Kuo A."/>
            <person name="Riley R."/>
            <person name="Clum A."/>
            <person name="Nolan M."/>
            <person name="Lipzen A."/>
            <person name="Salamov A."/>
            <person name="Henrissat B."/>
            <person name="Wiebenga A."/>
            <person name="De Vries R.P."/>
            <person name="Grigoriev I.V."/>
            <person name="Mortensen U.H."/>
            <person name="Andersen M.R."/>
            <person name="Baker S.E."/>
        </authorList>
    </citation>
    <scope>NUCLEOTIDE SEQUENCE [LARGE SCALE GENOMIC DNA]</scope>
    <source>
        <strain evidence="2 3">IBT 23096</strain>
    </source>
</reference>
<dbReference type="RefSeq" id="XP_024703072.1">
    <property type="nucleotide sequence ID" value="XM_024852316.1"/>
</dbReference>
<sequence length="294" mass="32591">MDPGSFEPEGEEQPRTDAAAAEQYEGRAMCPAERDEDDTQDEVGICGNSSSSWVGGFRLLNIGSSIKKSGDFVRASEGGRKKKYHEMAVEVQVASGRQQQLVLTTITRRQTRLRLTGIPGDGPGCGVGDGFWRKRARLEKMKMRQSPREQGGEMWRERGREGRGKRTEKKKAKSRKTSARGTVSDGENERDMRQSVGSRRANQGTAALLVRWIRDDGAAGAAGKVVDPWHLMDSFIHSSCILVRSGYHHGKMAWIRATPLVCGLKEKVLVGRNPENRPPSTADAQWNTNWHVST</sequence>
<evidence type="ECO:0000256" key="1">
    <source>
        <dbReference type="SAM" id="MobiDB-lite"/>
    </source>
</evidence>
<feature type="region of interest" description="Disordered" evidence="1">
    <location>
        <begin position="140"/>
        <end position="201"/>
    </location>
</feature>
<protein>
    <submittedName>
        <fullName evidence="2">Uncharacterized protein</fullName>
    </submittedName>
</protein>
<dbReference type="AlphaFoldDB" id="A0A2I2G4G1"/>
<gene>
    <name evidence="2" type="ORF">P170DRAFT_465341</name>
</gene>
<feature type="region of interest" description="Disordered" evidence="1">
    <location>
        <begin position="1"/>
        <end position="41"/>
    </location>
</feature>
<dbReference type="GeneID" id="36560014"/>
<accession>A0A2I2G4G1</accession>
<feature type="compositionally biased region" description="Basic residues" evidence="1">
    <location>
        <begin position="166"/>
        <end position="178"/>
    </location>
</feature>
<comment type="caution">
    <text evidence="2">The sequence shown here is derived from an EMBL/GenBank/DDBJ whole genome shotgun (WGS) entry which is preliminary data.</text>
</comment>
<evidence type="ECO:0000313" key="3">
    <source>
        <dbReference type="Proteomes" id="UP000234275"/>
    </source>
</evidence>
<dbReference type="Proteomes" id="UP000234275">
    <property type="component" value="Unassembled WGS sequence"/>
</dbReference>
<dbReference type="EMBL" id="MSFO01000005">
    <property type="protein sequence ID" value="PLB47770.1"/>
    <property type="molecule type" value="Genomic_DNA"/>
</dbReference>
<organism evidence="2 3">
    <name type="scientific">Aspergillus steynii IBT 23096</name>
    <dbReference type="NCBI Taxonomy" id="1392250"/>
    <lineage>
        <taxon>Eukaryota</taxon>
        <taxon>Fungi</taxon>
        <taxon>Dikarya</taxon>
        <taxon>Ascomycota</taxon>
        <taxon>Pezizomycotina</taxon>
        <taxon>Eurotiomycetes</taxon>
        <taxon>Eurotiomycetidae</taxon>
        <taxon>Eurotiales</taxon>
        <taxon>Aspergillaceae</taxon>
        <taxon>Aspergillus</taxon>
        <taxon>Aspergillus subgen. Circumdati</taxon>
    </lineage>
</organism>
<evidence type="ECO:0000313" key="2">
    <source>
        <dbReference type="EMBL" id="PLB47770.1"/>
    </source>
</evidence>
<dbReference type="VEuPathDB" id="FungiDB:P170DRAFT_465341"/>
<feature type="compositionally biased region" description="Polar residues" evidence="1">
    <location>
        <begin position="278"/>
        <end position="294"/>
    </location>
</feature>